<dbReference type="InterPro" id="IPR028098">
    <property type="entry name" value="Glyco_trans_4-like_N"/>
</dbReference>
<feature type="domain" description="Glycosyltransferase subfamily 4-like N-terminal" evidence="4">
    <location>
        <begin position="16"/>
        <end position="171"/>
    </location>
</feature>
<keyword evidence="2" id="KW-0808">Transferase</keyword>
<dbReference type="AlphaFoldDB" id="A0A948RY33"/>
<evidence type="ECO:0000313" key="5">
    <source>
        <dbReference type="EMBL" id="MBU2693153.1"/>
    </source>
</evidence>
<evidence type="ECO:0000259" key="4">
    <source>
        <dbReference type="Pfam" id="PF13439"/>
    </source>
</evidence>
<evidence type="ECO:0000313" key="6">
    <source>
        <dbReference type="Proteomes" id="UP000777784"/>
    </source>
</evidence>
<dbReference type="PANTHER" id="PTHR12526">
    <property type="entry name" value="GLYCOSYLTRANSFERASE"/>
    <property type="match status" value="1"/>
</dbReference>
<dbReference type="Gene3D" id="3.40.50.2000">
    <property type="entry name" value="Glycogen Phosphorylase B"/>
    <property type="match status" value="2"/>
</dbReference>
<feature type="domain" description="Glycosyl transferase family 1" evidence="3">
    <location>
        <begin position="196"/>
        <end position="344"/>
    </location>
</feature>
<dbReference type="SUPFAM" id="SSF53756">
    <property type="entry name" value="UDP-Glycosyltransferase/glycogen phosphorylase"/>
    <property type="match status" value="1"/>
</dbReference>
<protein>
    <submittedName>
        <fullName evidence="5">Glycosyltransferase family 4 protein</fullName>
    </submittedName>
</protein>
<gene>
    <name evidence="5" type="ORF">KJ970_19735</name>
</gene>
<proteinExistence type="predicted"/>
<dbReference type="InterPro" id="IPR001296">
    <property type="entry name" value="Glyco_trans_1"/>
</dbReference>
<dbReference type="CDD" id="cd03801">
    <property type="entry name" value="GT4_PimA-like"/>
    <property type="match status" value="1"/>
</dbReference>
<dbReference type="Proteomes" id="UP000777784">
    <property type="component" value="Unassembled WGS sequence"/>
</dbReference>
<name>A0A948RY33_UNCEI</name>
<sequence>MPEHGTFIQIAHGADWGGTERHLLDLSTNLLQRGYPVKIILSHEGVTAVRVREQKIPLEIIRRSRIPLDYLFRLRETLRRLPPSLVHVHSGRLPALAARAAGVSAVVETRHGLGSRRAGADPPDSREGIREIVGGSWIDAIITVCRTDRDYLAAFRGEKANRVFHIPNGVARDEFPLKRCLSKPVCSPGNERAPLCIGYLGRLSEEKGLLHLLQALSEHSRPFHLEIAGTGPLEKELRAVTQSLDLTSRVRFIGFLDSIGRYISGWDLVALPSIWEGLPYAALEALGWGRPLLATRVGGLPDLIREGEWGWLAAPGDASSLGRALARIPWDRNHLRKMGEKGRQYLSLHFSLDQMVDRILDIYKEVMR</sequence>
<dbReference type="PANTHER" id="PTHR12526:SF510">
    <property type="entry name" value="D-INOSITOL 3-PHOSPHATE GLYCOSYLTRANSFERASE"/>
    <property type="match status" value="1"/>
</dbReference>
<evidence type="ECO:0000259" key="3">
    <source>
        <dbReference type="Pfam" id="PF00534"/>
    </source>
</evidence>
<dbReference type="Pfam" id="PF13439">
    <property type="entry name" value="Glyco_transf_4"/>
    <property type="match status" value="1"/>
</dbReference>
<dbReference type="Pfam" id="PF00534">
    <property type="entry name" value="Glycos_transf_1"/>
    <property type="match status" value="1"/>
</dbReference>
<dbReference type="GO" id="GO:0016757">
    <property type="term" value="F:glycosyltransferase activity"/>
    <property type="evidence" value="ECO:0007669"/>
    <property type="project" value="UniProtKB-KW"/>
</dbReference>
<evidence type="ECO:0000256" key="1">
    <source>
        <dbReference type="ARBA" id="ARBA00022676"/>
    </source>
</evidence>
<keyword evidence="1" id="KW-0328">Glycosyltransferase</keyword>
<reference evidence="5" key="1">
    <citation type="submission" date="2021-05" db="EMBL/GenBank/DDBJ databases">
        <title>Energy efficiency and biological interactions define the core microbiome of deep oligotrophic groundwater.</title>
        <authorList>
            <person name="Mehrshad M."/>
            <person name="Lopez-Fernandez M."/>
            <person name="Bell E."/>
            <person name="Bernier-Latmani R."/>
            <person name="Bertilsson S."/>
            <person name="Dopson M."/>
        </authorList>
    </citation>
    <scope>NUCLEOTIDE SEQUENCE</scope>
    <source>
        <strain evidence="5">Modern_marine.mb.64</strain>
    </source>
</reference>
<comment type="caution">
    <text evidence="5">The sequence shown here is derived from an EMBL/GenBank/DDBJ whole genome shotgun (WGS) entry which is preliminary data.</text>
</comment>
<organism evidence="5 6">
    <name type="scientific">Eiseniibacteriota bacterium</name>
    <dbReference type="NCBI Taxonomy" id="2212470"/>
    <lineage>
        <taxon>Bacteria</taxon>
        <taxon>Candidatus Eiseniibacteriota</taxon>
    </lineage>
</organism>
<dbReference type="EMBL" id="JAHJDP010000116">
    <property type="protein sequence ID" value="MBU2693153.1"/>
    <property type="molecule type" value="Genomic_DNA"/>
</dbReference>
<evidence type="ECO:0000256" key="2">
    <source>
        <dbReference type="ARBA" id="ARBA00022679"/>
    </source>
</evidence>
<accession>A0A948RY33</accession>